<accession>A0A0E1W4R7</accession>
<evidence type="ECO:0000256" key="1">
    <source>
        <dbReference type="SAM" id="MobiDB-lite"/>
    </source>
</evidence>
<dbReference type="AlphaFoldDB" id="A0A0E1W4R7"/>
<organism evidence="2">
    <name type="scientific">Burkholderia pseudomallei 1710a</name>
    <dbReference type="NCBI Taxonomy" id="320371"/>
    <lineage>
        <taxon>Bacteria</taxon>
        <taxon>Pseudomonadati</taxon>
        <taxon>Pseudomonadota</taxon>
        <taxon>Betaproteobacteria</taxon>
        <taxon>Burkholderiales</taxon>
        <taxon>Burkholderiaceae</taxon>
        <taxon>Burkholderia</taxon>
        <taxon>pseudomallei group</taxon>
    </lineage>
</organism>
<dbReference type="HOGENOM" id="CLU_3181178_0_0_4"/>
<gene>
    <name evidence="2" type="ORF">BURPS1710A_3647</name>
</gene>
<proteinExistence type="predicted"/>
<dbReference type="EMBL" id="CM000832">
    <property type="protein sequence ID" value="EET08138.1"/>
    <property type="molecule type" value="Genomic_DNA"/>
</dbReference>
<feature type="region of interest" description="Disordered" evidence="1">
    <location>
        <begin position="1"/>
        <end position="46"/>
    </location>
</feature>
<protein>
    <submittedName>
        <fullName evidence="2">Uncharacterized protein</fullName>
    </submittedName>
</protein>
<evidence type="ECO:0000313" key="2">
    <source>
        <dbReference type="EMBL" id="EET08138.1"/>
    </source>
</evidence>
<name>A0A0E1W4R7_BURPE</name>
<sequence>MAVTSCRLVVSASSRRPADDAPPRRLANVDSDASRGGEPANGRTWT</sequence>
<dbReference type="Proteomes" id="UP000001812">
    <property type="component" value="Chromosome I"/>
</dbReference>
<reference evidence="2" key="1">
    <citation type="submission" date="2009-05" db="EMBL/GenBank/DDBJ databases">
        <authorList>
            <person name="Harkins D.M."/>
            <person name="DeShazer D."/>
            <person name="Woods D.E."/>
            <person name="Brinkac L.M."/>
            <person name="Brown K.A."/>
            <person name="Hung G.C."/>
            <person name="Tuanyok A."/>
            <person name="Zhang B."/>
            <person name="Nierman W.C."/>
        </authorList>
    </citation>
    <scope>NUCLEOTIDE SEQUENCE [LARGE SCALE GENOMIC DNA]</scope>
    <source>
        <strain evidence="2">1710a</strain>
    </source>
</reference>